<feature type="region of interest" description="Disordered" evidence="2">
    <location>
        <begin position="907"/>
        <end position="954"/>
    </location>
</feature>
<dbReference type="Proteomes" id="UP000009168">
    <property type="component" value="Unassembled WGS sequence"/>
</dbReference>
<dbReference type="AlphaFoldDB" id="I7MA55"/>
<feature type="region of interest" description="Disordered" evidence="2">
    <location>
        <begin position="353"/>
        <end position="386"/>
    </location>
</feature>
<protein>
    <submittedName>
        <fullName evidence="3">Uncharacterized protein</fullName>
    </submittedName>
</protein>
<feature type="coiled-coil region" evidence="1">
    <location>
        <begin position="475"/>
        <end position="509"/>
    </location>
</feature>
<keyword evidence="4" id="KW-1185">Reference proteome</keyword>
<gene>
    <name evidence="3" type="ORF">TTHERM_00475120</name>
</gene>
<dbReference type="GeneID" id="7829508"/>
<evidence type="ECO:0000256" key="2">
    <source>
        <dbReference type="SAM" id="MobiDB-lite"/>
    </source>
</evidence>
<dbReference type="EMBL" id="GG662472">
    <property type="protein sequence ID" value="EAS03749.2"/>
    <property type="molecule type" value="Genomic_DNA"/>
</dbReference>
<feature type="compositionally biased region" description="Polar residues" evidence="2">
    <location>
        <begin position="914"/>
        <end position="926"/>
    </location>
</feature>
<accession>I7MA55</accession>
<evidence type="ECO:0000313" key="4">
    <source>
        <dbReference type="Proteomes" id="UP000009168"/>
    </source>
</evidence>
<organism evidence="3 4">
    <name type="scientific">Tetrahymena thermophila (strain SB210)</name>
    <dbReference type="NCBI Taxonomy" id="312017"/>
    <lineage>
        <taxon>Eukaryota</taxon>
        <taxon>Sar</taxon>
        <taxon>Alveolata</taxon>
        <taxon>Ciliophora</taxon>
        <taxon>Intramacronucleata</taxon>
        <taxon>Oligohymenophorea</taxon>
        <taxon>Hymenostomatida</taxon>
        <taxon>Tetrahymenina</taxon>
        <taxon>Tetrahymenidae</taxon>
        <taxon>Tetrahymena</taxon>
    </lineage>
</organism>
<reference evidence="4" key="1">
    <citation type="journal article" date="2006" name="PLoS Biol.">
        <title>Macronuclear genome sequence of the ciliate Tetrahymena thermophila, a model eukaryote.</title>
        <authorList>
            <person name="Eisen J.A."/>
            <person name="Coyne R.S."/>
            <person name="Wu M."/>
            <person name="Wu D."/>
            <person name="Thiagarajan M."/>
            <person name="Wortman J.R."/>
            <person name="Badger J.H."/>
            <person name="Ren Q."/>
            <person name="Amedeo P."/>
            <person name="Jones K.M."/>
            <person name="Tallon L.J."/>
            <person name="Delcher A.L."/>
            <person name="Salzberg S.L."/>
            <person name="Silva J.C."/>
            <person name="Haas B.J."/>
            <person name="Majoros W.H."/>
            <person name="Farzad M."/>
            <person name="Carlton J.M."/>
            <person name="Smith R.K. Jr."/>
            <person name="Garg J."/>
            <person name="Pearlman R.E."/>
            <person name="Karrer K.M."/>
            <person name="Sun L."/>
            <person name="Manning G."/>
            <person name="Elde N.C."/>
            <person name="Turkewitz A.P."/>
            <person name="Asai D.J."/>
            <person name="Wilkes D.E."/>
            <person name="Wang Y."/>
            <person name="Cai H."/>
            <person name="Collins K."/>
            <person name="Stewart B.A."/>
            <person name="Lee S.R."/>
            <person name="Wilamowska K."/>
            <person name="Weinberg Z."/>
            <person name="Ruzzo W.L."/>
            <person name="Wloga D."/>
            <person name="Gaertig J."/>
            <person name="Frankel J."/>
            <person name="Tsao C.-C."/>
            <person name="Gorovsky M.A."/>
            <person name="Keeling P.J."/>
            <person name="Waller R.F."/>
            <person name="Patron N.J."/>
            <person name="Cherry J.M."/>
            <person name="Stover N.A."/>
            <person name="Krieger C.J."/>
            <person name="del Toro C."/>
            <person name="Ryder H.F."/>
            <person name="Williamson S.C."/>
            <person name="Barbeau R.A."/>
            <person name="Hamilton E.P."/>
            <person name="Orias E."/>
        </authorList>
    </citation>
    <scope>NUCLEOTIDE SEQUENCE [LARGE SCALE GENOMIC DNA]</scope>
    <source>
        <strain evidence="4">SB210</strain>
    </source>
</reference>
<feature type="region of interest" description="Disordered" evidence="2">
    <location>
        <begin position="404"/>
        <end position="424"/>
    </location>
</feature>
<dbReference type="KEGG" id="tet:TTHERM_00475120"/>
<sequence>MKLFFQKTVNLAKDTKEDPLVARKRQIEEQAKQMKINFRQEFQKMENNKFLEIEQGDQEKFEFIEQIDQICHQNQLKVQQLVELKRVYQQMVEDNKEKLRKNFKQNWNGQNTFTLTALQSQSVQRPQTSYQCKNTFFSRNNSIPDYFSIHLNKDYDAVNQRLEEVKTKYECISEEIFKEEQKQLEILKMQEELVDKDKRLREKLFMTKRMIKLAQSRYSNVERIEFRAGENKKQLKRNVLEANNNLLQTQQIGDAFLEKKKQIQKELKREIVLEEDLFQHNFIKLEEKKIQNEEVKKQLEQVIIEEKEKIDRENEFYIVGQHIWVLEIILNKLEQEKLGKDLQLNDQVVRQRNNKRDYGTRNSMMTGTPLNKFKHNNESPQTKSRSNSLINVFSTHKNQVKLQNQDDQFQSQQHNSRINQSPPKLSRKEILNQIEKFFDKYNIERITEAIIKDYNSKDLENQMNEIMYKTETQHKISLTHELFELESQLNELKNNNEFLNENQNNDDKEDKNNNHTIINNFLEQDIAMDAGRLILPNQSLQEIPNKNGQQQNQFYQTVNQTIFSTEESQKLEKHEQKVKRIQSFLVHLFLSAKEYLTRLICITQTLQDKCSDKFSSRINSVLKEISLLILGKLPNQIMPKTEKAHIDPSVLLDTYSQKSSLLKSQPSINLDEIAEANFRMKNSLNSLSYIEDLELVDVISDIQDEKLRKLSTEFLENIKKSSLLKYFVQSNVVSSQLKRLAQLYFQNPEQAIQKFYQFEDLKYAAQLQIRIRFRQMLDGFTKLYQQIQNCKEEGQLHYKVIQQIINKDSDQDQERSINEQKVQKVVRFNQEQQKNNTEDEQKLQIKETSKKIIDKIQSYQNSNEEDYLQKFEKMDLLNEQRRINQEMIQTEQEQKSQTIIKIISQISEKKTHKQSSSQNQNISEKQTSNKKNEIQNDSDYIDEQRQNIKQKDIDLRNDANKKGVKKKGFYSKELGFASKPIEVFERISKTYNQYQIEEIKNVKQVATESSLLFKIDQLDSQYDGQYDKKISGNLQKQKQERILFFKKEFQHNLSQGYLKLNNMYHMRREMSQDKIKNLKNIQLEKSISLYQSKFDSMRPSTTNSNFKTGGSQISSIYSKKSNEMSRQESFNRKKINTVQLAQQINDKLIKQGYLKNNNNSTKNILNFDIMSQGQTGETKSIDSFSRSDIQQKAFNNHQQNENNDYFIGKFKDYDTINEDNKFIK</sequence>
<feature type="compositionally biased region" description="Basic and acidic residues" evidence="2">
    <location>
        <begin position="942"/>
        <end position="954"/>
    </location>
</feature>
<evidence type="ECO:0000313" key="3">
    <source>
        <dbReference type="EMBL" id="EAS03749.2"/>
    </source>
</evidence>
<feature type="compositionally biased region" description="Low complexity" evidence="2">
    <location>
        <begin position="404"/>
        <end position="416"/>
    </location>
</feature>
<dbReference type="RefSeq" id="XP_001023994.2">
    <property type="nucleotide sequence ID" value="XM_001023994.2"/>
</dbReference>
<keyword evidence="1" id="KW-0175">Coiled coil</keyword>
<feature type="coiled-coil region" evidence="1">
    <location>
        <begin position="155"/>
        <end position="182"/>
    </location>
</feature>
<proteinExistence type="predicted"/>
<evidence type="ECO:0000256" key="1">
    <source>
        <dbReference type="SAM" id="Coils"/>
    </source>
</evidence>
<dbReference type="InParanoid" id="I7MA55"/>
<feature type="compositionally biased region" description="Polar residues" evidence="2">
    <location>
        <begin position="360"/>
        <end position="369"/>
    </location>
</feature>
<name>I7MA55_TETTS</name>